<gene>
    <name evidence="3" type="primary">LOC120271668</name>
</gene>
<evidence type="ECO:0000313" key="3">
    <source>
        <dbReference type="RefSeq" id="XP_039134278.1"/>
    </source>
</evidence>
<dbReference type="Proteomes" id="UP001515500">
    <property type="component" value="Chromosome 11"/>
</dbReference>
<dbReference type="RefSeq" id="XP_039134278.1">
    <property type="nucleotide sequence ID" value="XM_039278344.1"/>
</dbReference>
<dbReference type="AlphaFoldDB" id="A0AB40C542"/>
<dbReference type="Pfam" id="PF14223">
    <property type="entry name" value="Retrotran_gag_2"/>
    <property type="match status" value="1"/>
</dbReference>
<dbReference type="GeneID" id="120271668"/>
<dbReference type="PANTHER" id="PTHR35317:SF38">
    <property type="entry name" value="RNA-DIRECTED DNA POLYMERASE"/>
    <property type="match status" value="1"/>
</dbReference>
<reference evidence="3" key="1">
    <citation type="submission" date="2025-08" db="UniProtKB">
        <authorList>
            <consortium name="RefSeq"/>
        </authorList>
    </citation>
    <scope>IDENTIFICATION</scope>
</reference>
<accession>A0AB40C542</accession>
<proteinExistence type="predicted"/>
<sequence>MRKNFSVWSIKMQAVMEANDMWDVVDPADPEAPVGAKQNKVARATIFSAIPEDAFFLIVKKESAREARIQSLKEELDTLKMKSSENIEDYALKVGTIVNKIRELGEKIEDPCVVRRMLRSLPNKFLQIVSSIKKFAYLKTMSVEELIGRLKWIATKEKKDGERSSNGLYKGGGGARGHGRGCGCGRGCDRGDGERAHNNKKFDKTKIKCFNCHNFGHYESEYRLRKREEKAHIAEKKDDEPAFLMAKVCQVACADKRRVEKDKFTDLDDTIARTVKFGDGSIVEICVLGSVLFKCNSGEHKCWTNAEASQDCFVTNEQATNQRTLRYFHRTPVISHSIDIQNLQQTGIRTIRVMATSNSPAPEGTLGCLSQSSVPVFTGQEYKRWNLQMKTIFRSQELWDLVENGVTESKDEALERDNRKRDAKALCLI</sequence>
<organism evidence="2 3">
    <name type="scientific">Dioscorea cayennensis subsp. rotundata</name>
    <name type="common">White Guinea yam</name>
    <name type="synonym">Dioscorea rotundata</name>
    <dbReference type="NCBI Taxonomy" id="55577"/>
    <lineage>
        <taxon>Eukaryota</taxon>
        <taxon>Viridiplantae</taxon>
        <taxon>Streptophyta</taxon>
        <taxon>Embryophyta</taxon>
        <taxon>Tracheophyta</taxon>
        <taxon>Spermatophyta</taxon>
        <taxon>Magnoliopsida</taxon>
        <taxon>Liliopsida</taxon>
        <taxon>Dioscoreales</taxon>
        <taxon>Dioscoreaceae</taxon>
        <taxon>Dioscorea</taxon>
    </lineage>
</organism>
<feature type="coiled-coil region" evidence="1">
    <location>
        <begin position="62"/>
        <end position="89"/>
    </location>
</feature>
<protein>
    <submittedName>
        <fullName evidence="3">Uncharacterized protein LOC120271668</fullName>
    </submittedName>
</protein>
<name>A0AB40C542_DIOCR</name>
<evidence type="ECO:0000256" key="1">
    <source>
        <dbReference type="SAM" id="Coils"/>
    </source>
</evidence>
<keyword evidence="1" id="KW-0175">Coiled coil</keyword>
<keyword evidence="2" id="KW-1185">Reference proteome</keyword>
<evidence type="ECO:0000313" key="2">
    <source>
        <dbReference type="Proteomes" id="UP001515500"/>
    </source>
</evidence>
<dbReference type="PANTHER" id="PTHR35317">
    <property type="entry name" value="OS04G0629600 PROTEIN"/>
    <property type="match status" value="1"/>
</dbReference>